<feature type="region of interest" description="Disordered" evidence="1">
    <location>
        <begin position="61"/>
        <end position="109"/>
    </location>
</feature>
<reference evidence="2 3" key="1">
    <citation type="submission" date="2020-02" db="EMBL/GenBank/DDBJ databases">
        <title>Draft genome sequence of Haematococcus lacustris strain NIES-144.</title>
        <authorList>
            <person name="Morimoto D."/>
            <person name="Nakagawa S."/>
            <person name="Yoshida T."/>
            <person name="Sawayama S."/>
        </authorList>
    </citation>
    <scope>NUCLEOTIDE SEQUENCE [LARGE SCALE GENOMIC DNA]</scope>
    <source>
        <strain evidence="2 3">NIES-144</strain>
    </source>
</reference>
<dbReference type="Proteomes" id="UP000485058">
    <property type="component" value="Unassembled WGS sequence"/>
</dbReference>
<feature type="compositionally biased region" description="Low complexity" evidence="1">
    <location>
        <begin position="14"/>
        <end position="25"/>
    </location>
</feature>
<comment type="caution">
    <text evidence="2">The sequence shown here is derived from an EMBL/GenBank/DDBJ whole genome shotgun (WGS) entry which is preliminary data.</text>
</comment>
<evidence type="ECO:0000313" key="2">
    <source>
        <dbReference type="EMBL" id="GFH18222.1"/>
    </source>
</evidence>
<keyword evidence="3" id="KW-1185">Reference proteome</keyword>
<feature type="compositionally biased region" description="Low complexity" evidence="1">
    <location>
        <begin position="71"/>
        <end position="81"/>
    </location>
</feature>
<feature type="compositionally biased region" description="Gly residues" evidence="1">
    <location>
        <begin position="82"/>
        <end position="91"/>
    </location>
</feature>
<accession>A0A699ZQL1</accession>
<name>A0A699ZQL1_HAELA</name>
<feature type="region of interest" description="Disordered" evidence="1">
    <location>
        <begin position="1"/>
        <end position="39"/>
    </location>
</feature>
<gene>
    <name evidence="2" type="ORF">HaLaN_14988</name>
</gene>
<sequence length="129" mass="13050">MPRAIGGYADELESGGAASPSSLSPPSDPQLTFLPTQDDSRTAARLGALHQLTHCQSVKLLRAKQPAAQPGASSSTSSDSVQGGGSSGGNMRGPWEGQAAGSARNRAGLPTAALTAARFRGSVTQEESM</sequence>
<proteinExistence type="predicted"/>
<evidence type="ECO:0000313" key="3">
    <source>
        <dbReference type="Proteomes" id="UP000485058"/>
    </source>
</evidence>
<evidence type="ECO:0000256" key="1">
    <source>
        <dbReference type="SAM" id="MobiDB-lite"/>
    </source>
</evidence>
<dbReference type="AlphaFoldDB" id="A0A699ZQL1"/>
<protein>
    <submittedName>
        <fullName evidence="2">Uncharacterized protein</fullName>
    </submittedName>
</protein>
<dbReference type="EMBL" id="BLLF01001266">
    <property type="protein sequence ID" value="GFH18222.1"/>
    <property type="molecule type" value="Genomic_DNA"/>
</dbReference>
<organism evidence="2 3">
    <name type="scientific">Haematococcus lacustris</name>
    <name type="common">Green alga</name>
    <name type="synonym">Haematococcus pluvialis</name>
    <dbReference type="NCBI Taxonomy" id="44745"/>
    <lineage>
        <taxon>Eukaryota</taxon>
        <taxon>Viridiplantae</taxon>
        <taxon>Chlorophyta</taxon>
        <taxon>core chlorophytes</taxon>
        <taxon>Chlorophyceae</taxon>
        <taxon>CS clade</taxon>
        <taxon>Chlamydomonadales</taxon>
        <taxon>Haematococcaceae</taxon>
        <taxon>Haematococcus</taxon>
    </lineage>
</organism>